<evidence type="ECO:0000313" key="1">
    <source>
        <dbReference type="EMBL" id="PKU65671.1"/>
    </source>
</evidence>
<reference evidence="1 2" key="2">
    <citation type="journal article" date="2017" name="Nature">
        <title>The Apostasia genome and the evolution of orchids.</title>
        <authorList>
            <person name="Zhang G.Q."/>
            <person name="Liu K.W."/>
            <person name="Li Z."/>
            <person name="Lohaus R."/>
            <person name="Hsiao Y.Y."/>
            <person name="Niu S.C."/>
            <person name="Wang J.Y."/>
            <person name="Lin Y.C."/>
            <person name="Xu Q."/>
            <person name="Chen L.J."/>
            <person name="Yoshida K."/>
            <person name="Fujiwara S."/>
            <person name="Wang Z.W."/>
            <person name="Zhang Y.Q."/>
            <person name="Mitsuda N."/>
            <person name="Wang M."/>
            <person name="Liu G.H."/>
            <person name="Pecoraro L."/>
            <person name="Huang H.X."/>
            <person name="Xiao X.J."/>
            <person name="Lin M."/>
            <person name="Wu X.Y."/>
            <person name="Wu W.L."/>
            <person name="Chen Y.Y."/>
            <person name="Chang S.B."/>
            <person name="Sakamoto S."/>
            <person name="Ohme-Takagi M."/>
            <person name="Yagi M."/>
            <person name="Zeng S.J."/>
            <person name="Shen C.Y."/>
            <person name="Yeh C.M."/>
            <person name="Luo Y.B."/>
            <person name="Tsai W.C."/>
            <person name="Van de Peer Y."/>
            <person name="Liu Z.J."/>
        </authorList>
    </citation>
    <scope>NUCLEOTIDE SEQUENCE [LARGE SCALE GENOMIC DNA]</scope>
    <source>
        <tissue evidence="1">The whole plant</tissue>
    </source>
</reference>
<keyword evidence="2" id="KW-1185">Reference proteome</keyword>
<dbReference type="STRING" id="906689.A0A2I0VQI4"/>
<dbReference type="Proteomes" id="UP000233837">
    <property type="component" value="Unassembled WGS sequence"/>
</dbReference>
<accession>A0A2I0VQI4</accession>
<organism evidence="1 2">
    <name type="scientific">Dendrobium catenatum</name>
    <dbReference type="NCBI Taxonomy" id="906689"/>
    <lineage>
        <taxon>Eukaryota</taxon>
        <taxon>Viridiplantae</taxon>
        <taxon>Streptophyta</taxon>
        <taxon>Embryophyta</taxon>
        <taxon>Tracheophyta</taxon>
        <taxon>Spermatophyta</taxon>
        <taxon>Magnoliopsida</taxon>
        <taxon>Liliopsida</taxon>
        <taxon>Asparagales</taxon>
        <taxon>Orchidaceae</taxon>
        <taxon>Epidendroideae</taxon>
        <taxon>Malaxideae</taxon>
        <taxon>Dendrobiinae</taxon>
        <taxon>Dendrobium</taxon>
    </lineage>
</organism>
<dbReference type="PANTHER" id="PTHR36402:SF1">
    <property type="entry name" value="EXPRESSED PROTEIN"/>
    <property type="match status" value="1"/>
</dbReference>
<name>A0A2I0VQI4_9ASPA</name>
<dbReference type="Pfam" id="PF14943">
    <property type="entry name" value="MRP-S26"/>
    <property type="match status" value="1"/>
</dbReference>
<dbReference type="InterPro" id="IPR026140">
    <property type="entry name" value="Ribosomal_mS26"/>
</dbReference>
<reference evidence="1 2" key="1">
    <citation type="journal article" date="2016" name="Sci. Rep.">
        <title>The Dendrobium catenatum Lindl. genome sequence provides insights into polysaccharide synthase, floral development and adaptive evolution.</title>
        <authorList>
            <person name="Zhang G.Q."/>
            <person name="Xu Q."/>
            <person name="Bian C."/>
            <person name="Tsai W.C."/>
            <person name="Yeh C.M."/>
            <person name="Liu K.W."/>
            <person name="Yoshida K."/>
            <person name="Zhang L.S."/>
            <person name="Chang S.B."/>
            <person name="Chen F."/>
            <person name="Shi Y."/>
            <person name="Su Y.Y."/>
            <person name="Zhang Y.Q."/>
            <person name="Chen L.J."/>
            <person name="Yin Y."/>
            <person name="Lin M."/>
            <person name="Huang H."/>
            <person name="Deng H."/>
            <person name="Wang Z.W."/>
            <person name="Zhu S.L."/>
            <person name="Zhao X."/>
            <person name="Deng C."/>
            <person name="Niu S.C."/>
            <person name="Huang J."/>
            <person name="Wang M."/>
            <person name="Liu G.H."/>
            <person name="Yang H.J."/>
            <person name="Xiao X.J."/>
            <person name="Hsiao Y.Y."/>
            <person name="Wu W.L."/>
            <person name="Chen Y.Y."/>
            <person name="Mitsuda N."/>
            <person name="Ohme-Takagi M."/>
            <person name="Luo Y.B."/>
            <person name="Van de Peer Y."/>
            <person name="Liu Z.J."/>
        </authorList>
    </citation>
    <scope>NUCLEOTIDE SEQUENCE [LARGE SCALE GENOMIC DNA]</scope>
    <source>
        <tissue evidence="1">The whole plant</tissue>
    </source>
</reference>
<proteinExistence type="predicted"/>
<evidence type="ECO:0000313" key="2">
    <source>
        <dbReference type="Proteomes" id="UP000233837"/>
    </source>
</evidence>
<sequence>MWCTQKKKLHQRCTGAQICDLVHWQKAWPNPLILKERAEKLESWRKKEQLREQKKTEKKDLLRQQSSMWISEENLDKRILEAIVDTTPL</sequence>
<gene>
    <name evidence="1" type="ORF">MA16_Dca009708</name>
</gene>
<dbReference type="AlphaFoldDB" id="A0A2I0VQI4"/>
<dbReference type="PANTHER" id="PTHR36402">
    <property type="entry name" value="EXPRESSED PROTEIN"/>
    <property type="match status" value="1"/>
</dbReference>
<dbReference type="EMBL" id="KZ503318">
    <property type="protein sequence ID" value="PKU65671.1"/>
    <property type="molecule type" value="Genomic_DNA"/>
</dbReference>
<protein>
    <submittedName>
        <fullName evidence="1">Uncharacterized protein</fullName>
    </submittedName>
</protein>
<dbReference type="GO" id="GO:0005763">
    <property type="term" value="C:mitochondrial small ribosomal subunit"/>
    <property type="evidence" value="ECO:0007669"/>
    <property type="project" value="InterPro"/>
</dbReference>